<dbReference type="PROSITE" id="PS50850">
    <property type="entry name" value="MFS"/>
    <property type="match status" value="1"/>
</dbReference>
<evidence type="ECO:0000259" key="6">
    <source>
        <dbReference type="PROSITE" id="PS50850"/>
    </source>
</evidence>
<sequence length="442" mass="45558">MLAVSLLAVELLAGMQSFLSQTVMPLVAAELDGAHLYGVLNASSQAAMFLTMPLGGWLLSRFRIGPLMLALTLVTVVGAVVCALALSMQAFISGTVIRALAAGGLATVSMGAVARGLPPRHRQLVLAGMSGVWVVSSLVGPAYAASISSAFGWRWAMVAFLPVLLLVRMMIAYYMPPRSDDEAPEKAPWAWAIVLATGALVLSVPAGVWSGLGIAAGGLLMLWAARALLPAGSLRGATGRPAALSALFVTTGVYFGAALVLSVVAHDAFGLEAHRYGFIIAAPAFVWAILGLWCGAHPATRDGFRRRVLTGGAAVAIAIAILLGTTLLASTQGHAWVGLLAGAGVLGLGMGMIYPDLLGRCFTPPQPGDGISQDRMAAAVILAEAIGTALVTTVAYSWLGTGFGLVDTSLPRSQILYAGLLPLAVLMIHRLAAASPRTMASR</sequence>
<dbReference type="InterPro" id="IPR020846">
    <property type="entry name" value="MFS_dom"/>
</dbReference>
<feature type="transmembrane region" description="Helical" evidence="5">
    <location>
        <begin position="67"/>
        <end position="91"/>
    </location>
</feature>
<keyword evidence="3 5" id="KW-1133">Transmembrane helix</keyword>
<keyword evidence="4 5" id="KW-0472">Membrane</keyword>
<evidence type="ECO:0000313" key="8">
    <source>
        <dbReference type="Proteomes" id="UP001499841"/>
    </source>
</evidence>
<evidence type="ECO:0000256" key="3">
    <source>
        <dbReference type="ARBA" id="ARBA00022989"/>
    </source>
</evidence>
<proteinExistence type="predicted"/>
<feature type="transmembrane region" description="Helical" evidence="5">
    <location>
        <begin position="276"/>
        <end position="296"/>
    </location>
</feature>
<dbReference type="SUPFAM" id="SSF103473">
    <property type="entry name" value="MFS general substrate transporter"/>
    <property type="match status" value="1"/>
</dbReference>
<dbReference type="PANTHER" id="PTHR23501">
    <property type="entry name" value="MAJOR FACILITATOR SUPERFAMILY"/>
    <property type="match status" value="1"/>
</dbReference>
<reference evidence="8" key="1">
    <citation type="journal article" date="2019" name="Int. J. Syst. Evol. Microbiol.">
        <title>The Global Catalogue of Microorganisms (GCM) 10K type strain sequencing project: providing services to taxonomists for standard genome sequencing and annotation.</title>
        <authorList>
            <consortium name="The Broad Institute Genomics Platform"/>
            <consortium name="The Broad Institute Genome Sequencing Center for Infectious Disease"/>
            <person name="Wu L."/>
            <person name="Ma J."/>
        </authorList>
    </citation>
    <scope>NUCLEOTIDE SEQUENCE [LARGE SCALE GENOMIC DNA]</scope>
    <source>
        <strain evidence="8">JCM 17459</strain>
    </source>
</reference>
<evidence type="ECO:0000256" key="4">
    <source>
        <dbReference type="ARBA" id="ARBA00023136"/>
    </source>
</evidence>
<feature type="domain" description="Major facilitator superfamily (MFS) profile" evidence="6">
    <location>
        <begin position="2"/>
        <end position="436"/>
    </location>
</feature>
<feature type="transmembrane region" description="Helical" evidence="5">
    <location>
        <begin position="124"/>
        <end position="143"/>
    </location>
</feature>
<feature type="transmembrane region" description="Helical" evidence="5">
    <location>
        <begin position="308"/>
        <end position="329"/>
    </location>
</feature>
<dbReference type="PANTHER" id="PTHR23501:SF154">
    <property type="entry name" value="MULTIDRUG-EFFLUX TRANSPORTER RV1634-RELATED"/>
    <property type="match status" value="1"/>
</dbReference>
<feature type="transmembrane region" description="Helical" evidence="5">
    <location>
        <begin position="97"/>
        <end position="117"/>
    </location>
</feature>
<name>A0ABP6US82_9MICO</name>
<keyword evidence="2 5" id="KW-0812">Transmembrane</keyword>
<feature type="transmembrane region" description="Helical" evidence="5">
    <location>
        <begin position="187"/>
        <end position="206"/>
    </location>
</feature>
<comment type="caution">
    <text evidence="7">The sequence shown here is derived from an EMBL/GenBank/DDBJ whole genome shotgun (WGS) entry which is preliminary data.</text>
</comment>
<keyword evidence="8" id="KW-1185">Reference proteome</keyword>
<feature type="transmembrane region" description="Helical" evidence="5">
    <location>
        <begin position="414"/>
        <end position="433"/>
    </location>
</feature>
<protein>
    <submittedName>
        <fullName evidence="7">MFS transporter</fullName>
    </submittedName>
</protein>
<evidence type="ECO:0000256" key="2">
    <source>
        <dbReference type="ARBA" id="ARBA00022692"/>
    </source>
</evidence>
<dbReference type="EMBL" id="BAABBA010000050">
    <property type="protein sequence ID" value="GAA3513960.1"/>
    <property type="molecule type" value="Genomic_DNA"/>
</dbReference>
<dbReference type="Pfam" id="PF07690">
    <property type="entry name" value="MFS_1"/>
    <property type="match status" value="1"/>
</dbReference>
<dbReference type="InterPro" id="IPR011701">
    <property type="entry name" value="MFS"/>
</dbReference>
<feature type="transmembrane region" description="Helical" evidence="5">
    <location>
        <begin position="155"/>
        <end position="175"/>
    </location>
</feature>
<gene>
    <name evidence="7" type="ORF">GCM10022262_42040</name>
</gene>
<feature type="transmembrane region" description="Helical" evidence="5">
    <location>
        <begin position="241"/>
        <end position="264"/>
    </location>
</feature>
<comment type="subcellular location">
    <subcellularLocation>
        <location evidence="1">Cell membrane</location>
        <topology evidence="1">Multi-pass membrane protein</topology>
    </subcellularLocation>
</comment>
<evidence type="ECO:0000313" key="7">
    <source>
        <dbReference type="EMBL" id="GAA3513960.1"/>
    </source>
</evidence>
<accession>A0ABP6US82</accession>
<organism evidence="7 8">
    <name type="scientific">Georgenia daeguensis</name>
    <dbReference type="NCBI Taxonomy" id="908355"/>
    <lineage>
        <taxon>Bacteria</taxon>
        <taxon>Bacillati</taxon>
        <taxon>Actinomycetota</taxon>
        <taxon>Actinomycetes</taxon>
        <taxon>Micrococcales</taxon>
        <taxon>Bogoriellaceae</taxon>
        <taxon>Georgenia</taxon>
    </lineage>
</organism>
<dbReference type="Proteomes" id="UP001499841">
    <property type="component" value="Unassembled WGS sequence"/>
</dbReference>
<evidence type="ECO:0000256" key="1">
    <source>
        <dbReference type="ARBA" id="ARBA00004651"/>
    </source>
</evidence>
<dbReference type="InterPro" id="IPR036259">
    <property type="entry name" value="MFS_trans_sf"/>
</dbReference>
<evidence type="ECO:0000256" key="5">
    <source>
        <dbReference type="SAM" id="Phobius"/>
    </source>
</evidence>
<feature type="transmembrane region" description="Helical" evidence="5">
    <location>
        <begin position="335"/>
        <end position="355"/>
    </location>
</feature>
<dbReference type="Gene3D" id="1.20.1250.20">
    <property type="entry name" value="MFS general substrate transporter like domains"/>
    <property type="match status" value="2"/>
</dbReference>
<feature type="transmembrane region" description="Helical" evidence="5">
    <location>
        <begin position="376"/>
        <end position="399"/>
    </location>
</feature>